<name>A0ABX7JNK2_9RHOB</name>
<dbReference type="RefSeq" id="WP_205295792.1">
    <property type="nucleotide sequence ID" value="NZ_CP070371.1"/>
</dbReference>
<feature type="compositionally biased region" description="Basic and acidic residues" evidence="7">
    <location>
        <begin position="535"/>
        <end position="554"/>
    </location>
</feature>
<evidence type="ECO:0000313" key="11">
    <source>
        <dbReference type="Proteomes" id="UP000663629"/>
    </source>
</evidence>
<dbReference type="Gene3D" id="1.10.1040.50">
    <property type="match status" value="1"/>
</dbReference>
<keyword evidence="11" id="KW-1185">Reference proteome</keyword>
<protein>
    <submittedName>
        <fullName evidence="10">Enoyl-CoA hydratase</fullName>
    </submittedName>
</protein>
<keyword evidence="4" id="KW-0456">Lyase</keyword>
<keyword evidence="5" id="KW-0511">Multifunctional enzyme</keyword>
<keyword evidence="3" id="KW-0413">Isomerase</keyword>
<dbReference type="Proteomes" id="UP000663629">
    <property type="component" value="Chromosome 2"/>
</dbReference>
<evidence type="ECO:0000259" key="8">
    <source>
        <dbReference type="Pfam" id="PF00725"/>
    </source>
</evidence>
<dbReference type="Gene3D" id="3.90.226.10">
    <property type="entry name" value="2-enoyl-CoA Hydratase, Chain A, domain 1"/>
    <property type="match status" value="1"/>
</dbReference>
<evidence type="ECO:0000256" key="1">
    <source>
        <dbReference type="ARBA" id="ARBA00023002"/>
    </source>
</evidence>
<dbReference type="PANTHER" id="PTHR23309">
    <property type="entry name" value="3-HYDROXYACYL-COA DEHYROGENASE"/>
    <property type="match status" value="1"/>
</dbReference>
<reference evidence="10 11" key="1">
    <citation type="submission" date="2021-02" db="EMBL/GenBank/DDBJ databases">
        <title>Paracoccus methylovroum sp.nov., a new methanol and methylamine utilizing methylotrophic denitrifer.</title>
        <authorList>
            <person name="Timsy T."/>
            <person name="Behrendt U."/>
            <person name="Ulrich A."/>
            <person name="Spanner T."/>
            <person name="Foesel B.U."/>
            <person name="Horn M.A."/>
            <person name="Kolb S."/>
        </authorList>
    </citation>
    <scope>NUCLEOTIDE SEQUENCE [LARGE SCALE GENOMIC DNA]</scope>
    <source>
        <strain evidence="10 11">H4-D09</strain>
    </source>
</reference>
<proteinExistence type="predicted"/>
<dbReference type="InterPro" id="IPR008927">
    <property type="entry name" value="6-PGluconate_DH-like_C_sf"/>
</dbReference>
<feature type="region of interest" description="Disordered" evidence="7">
    <location>
        <begin position="533"/>
        <end position="554"/>
    </location>
</feature>
<dbReference type="InterPro" id="IPR036291">
    <property type="entry name" value="NAD(P)-bd_dom_sf"/>
</dbReference>
<dbReference type="PANTHER" id="PTHR23309:SF51">
    <property type="entry name" value="3-HYDROXYACYL-COA DEHYDROGENASE-RELATED"/>
    <property type="match status" value="1"/>
</dbReference>
<dbReference type="Pfam" id="PF00725">
    <property type="entry name" value="3HCDH"/>
    <property type="match status" value="2"/>
</dbReference>
<dbReference type="Pfam" id="PF02737">
    <property type="entry name" value="3HCDH_N"/>
    <property type="match status" value="1"/>
</dbReference>
<sequence>MSENPVRILIPEGRTLKAAEAQELGMIDALADDPLSAARTMALPDRLATAMLPEPATDPDAVAAARDAVAKRRPHQIAPQTAIDLVEAAACLPLTEALRIERAAFLDLRTNDQAAALRHLFFAERAAMAQGREDGADIARAVVVGGGNMGTGIAYALAQVGIMVTLLETDRKGVDRARANVAALYDQAVKRGKTSAADARAALSTRHSFHIGYEHLPPADIAIEAVFEDMEVKRHVFAALDAALPDNAILATNTSYLNVNRIAETVRNPLRFLGLHFFSPAHLMKLVEVVCADTTSPETLASVMRLAARLKKVPVLAGVCDGFIGNRILTRYRQTCDIMLIEGALPAQVDAAMRGFGMAMGPYEVQDLSGLDIAYANRKRMGWKDKPGFRYISIADCVVEETGRLGRKTSAGWYDYTDGKPTPSPRINGIVTRESARAGITRRTFTDEEIVDRVAAAIVEEGFRILQEGIAEKSANIDLVLVHGYGFPRWRGGPMHWAGRKGLSTILHHIEELAAEDPLSWGAPALLRQAVAEGKTPEELEPQDLRNNRLEQNR</sequence>
<feature type="domain" description="3-hydroxyacyl-CoA dehydrogenase NAD binding" evidence="9">
    <location>
        <begin position="142"/>
        <end position="317"/>
    </location>
</feature>
<evidence type="ECO:0000256" key="7">
    <source>
        <dbReference type="SAM" id="MobiDB-lite"/>
    </source>
</evidence>
<dbReference type="InterPro" id="IPR006108">
    <property type="entry name" value="3HC_DH_C"/>
</dbReference>
<evidence type="ECO:0000256" key="3">
    <source>
        <dbReference type="ARBA" id="ARBA00023235"/>
    </source>
</evidence>
<gene>
    <name evidence="10" type="ORF">JWJ88_17880</name>
</gene>
<organism evidence="10 11">
    <name type="scientific">Paracoccus methylovorus</name>
    <dbReference type="NCBI Taxonomy" id="2812658"/>
    <lineage>
        <taxon>Bacteria</taxon>
        <taxon>Pseudomonadati</taxon>
        <taxon>Pseudomonadota</taxon>
        <taxon>Alphaproteobacteria</taxon>
        <taxon>Rhodobacterales</taxon>
        <taxon>Paracoccaceae</taxon>
        <taxon>Paracoccus</taxon>
    </lineage>
</organism>
<dbReference type="SUPFAM" id="SSF48179">
    <property type="entry name" value="6-phosphogluconate dehydrogenase C-terminal domain-like"/>
    <property type="match status" value="2"/>
</dbReference>
<dbReference type="InterPro" id="IPR006176">
    <property type="entry name" value="3-OHacyl-CoA_DH_NAD-bd"/>
</dbReference>
<accession>A0ABX7JNK2</accession>
<evidence type="ECO:0000256" key="2">
    <source>
        <dbReference type="ARBA" id="ARBA00023027"/>
    </source>
</evidence>
<dbReference type="SUPFAM" id="SSF51735">
    <property type="entry name" value="NAD(P)-binding Rossmann-fold domains"/>
    <property type="match status" value="1"/>
</dbReference>
<evidence type="ECO:0000256" key="4">
    <source>
        <dbReference type="ARBA" id="ARBA00023239"/>
    </source>
</evidence>
<dbReference type="Gene3D" id="3.40.50.720">
    <property type="entry name" value="NAD(P)-binding Rossmann-like Domain"/>
    <property type="match status" value="1"/>
</dbReference>
<dbReference type="SUPFAM" id="SSF52096">
    <property type="entry name" value="ClpP/crotonase"/>
    <property type="match status" value="1"/>
</dbReference>
<dbReference type="InterPro" id="IPR029045">
    <property type="entry name" value="ClpP/crotonase-like_dom_sf"/>
</dbReference>
<keyword evidence="2" id="KW-0520">NAD</keyword>
<evidence type="ECO:0000256" key="6">
    <source>
        <dbReference type="ARBA" id="ARBA00049556"/>
    </source>
</evidence>
<evidence type="ECO:0000259" key="9">
    <source>
        <dbReference type="Pfam" id="PF02737"/>
    </source>
</evidence>
<dbReference type="EMBL" id="CP070371">
    <property type="protein sequence ID" value="QRZ14823.1"/>
    <property type="molecule type" value="Genomic_DNA"/>
</dbReference>
<feature type="domain" description="3-hydroxyacyl-CoA dehydrogenase C-terminal" evidence="8">
    <location>
        <begin position="322"/>
        <end position="416"/>
    </location>
</feature>
<feature type="domain" description="3-hydroxyacyl-CoA dehydrogenase C-terminal" evidence="8">
    <location>
        <begin position="450"/>
        <end position="536"/>
    </location>
</feature>
<evidence type="ECO:0000256" key="5">
    <source>
        <dbReference type="ARBA" id="ARBA00023268"/>
    </source>
</evidence>
<keyword evidence="1" id="KW-0560">Oxidoreductase</keyword>
<evidence type="ECO:0000313" key="10">
    <source>
        <dbReference type="EMBL" id="QRZ14823.1"/>
    </source>
</evidence>
<comment type="catalytic activity">
    <reaction evidence="6">
        <text>a (3S)-3-hydroxyacyl-CoA + NAD(+) = a 3-oxoacyl-CoA + NADH + H(+)</text>
        <dbReference type="Rhea" id="RHEA:22432"/>
        <dbReference type="ChEBI" id="CHEBI:15378"/>
        <dbReference type="ChEBI" id="CHEBI:57318"/>
        <dbReference type="ChEBI" id="CHEBI:57540"/>
        <dbReference type="ChEBI" id="CHEBI:57945"/>
        <dbReference type="ChEBI" id="CHEBI:90726"/>
        <dbReference type="EC" id="1.1.1.35"/>
    </reaction>
</comment>